<dbReference type="InterPro" id="IPR001356">
    <property type="entry name" value="HD"/>
</dbReference>
<dbReference type="CDD" id="cd00086">
    <property type="entry name" value="homeodomain"/>
    <property type="match status" value="1"/>
</dbReference>
<reference evidence="15 16" key="1">
    <citation type="journal article" date="2016" name="Nat. Commun.">
        <title>Extremotolerant tardigrade genome and improved radiotolerance of human cultured cells by tardigrade-unique protein.</title>
        <authorList>
            <person name="Hashimoto T."/>
            <person name="Horikawa D.D."/>
            <person name="Saito Y."/>
            <person name="Kuwahara H."/>
            <person name="Kozuka-Hata H."/>
            <person name="Shin-I T."/>
            <person name="Minakuchi Y."/>
            <person name="Ohishi K."/>
            <person name="Motoyama A."/>
            <person name="Aizu T."/>
            <person name="Enomoto A."/>
            <person name="Kondo K."/>
            <person name="Tanaka S."/>
            <person name="Hara Y."/>
            <person name="Koshikawa S."/>
            <person name="Sagara H."/>
            <person name="Miura T."/>
            <person name="Yokobori S."/>
            <person name="Miyagawa K."/>
            <person name="Suzuki Y."/>
            <person name="Kubo T."/>
            <person name="Oyama M."/>
            <person name="Kohara Y."/>
            <person name="Fujiyama A."/>
            <person name="Arakawa K."/>
            <person name="Katayama T."/>
            <person name="Toyoda A."/>
            <person name="Kunieda T."/>
        </authorList>
    </citation>
    <scope>NUCLEOTIDE SEQUENCE [LARGE SCALE GENOMIC DNA]</scope>
    <source>
        <strain evidence="15 16">YOKOZUNA-1</strain>
    </source>
</reference>
<feature type="domain" description="LIM zinc-binding" evidence="13">
    <location>
        <begin position="124"/>
        <end position="187"/>
    </location>
</feature>
<dbReference type="SMART" id="SM00389">
    <property type="entry name" value="HOX"/>
    <property type="match status" value="1"/>
</dbReference>
<dbReference type="InterPro" id="IPR050453">
    <property type="entry name" value="LIM_Homeobox_TF"/>
</dbReference>
<evidence type="ECO:0000313" key="16">
    <source>
        <dbReference type="Proteomes" id="UP000186922"/>
    </source>
</evidence>
<feature type="domain" description="LIM zinc-binding" evidence="13">
    <location>
        <begin position="62"/>
        <end position="123"/>
    </location>
</feature>
<keyword evidence="5 10" id="KW-0440">LIM domain</keyword>
<evidence type="ECO:0000259" key="13">
    <source>
        <dbReference type="PROSITE" id="PS50023"/>
    </source>
</evidence>
<sequence length="241" mass="27312">MATSISADVVPSRQSSTPHIVFASSEGPSSSNAEMARRNSQDEKERLKKLLGQDKKLQECLVICQGCGEPIFERYIWHCSGLEKERWHGGCLTCSVCRQRLASKCFSKDDKLFCKNDFYRTFGSRCGGCQQGIAPDDMVRHANEETYHLDCFACFVCGKQFSTGEEYYLMENKKLVCKVDYESARSKEASNKRPRTTISAKQLETLKIAYTASSKPARHIREQLSQDTGLDMRVVQVMCPW</sequence>
<evidence type="ECO:0000256" key="8">
    <source>
        <dbReference type="ARBA" id="ARBA00023242"/>
    </source>
</evidence>
<comment type="caution">
    <text evidence="15">The sequence shown here is derived from an EMBL/GenBank/DDBJ whole genome shotgun (WGS) entry which is preliminary data.</text>
</comment>
<name>A0A1D1VQ98_RAMVA</name>
<comment type="subcellular location">
    <subcellularLocation>
        <location evidence="1 9 11">Nucleus</location>
    </subcellularLocation>
</comment>
<dbReference type="FunFam" id="2.10.110.10:FF:000032">
    <property type="entry name" value="LIM/homeobox protein Lhx3"/>
    <property type="match status" value="1"/>
</dbReference>
<dbReference type="PANTHER" id="PTHR24208">
    <property type="entry name" value="LIM/HOMEOBOX PROTEIN LHX"/>
    <property type="match status" value="1"/>
</dbReference>
<evidence type="ECO:0000256" key="12">
    <source>
        <dbReference type="SAM" id="MobiDB-lite"/>
    </source>
</evidence>
<keyword evidence="6 9" id="KW-0238">DNA-binding</keyword>
<evidence type="ECO:0000256" key="11">
    <source>
        <dbReference type="RuleBase" id="RU000682"/>
    </source>
</evidence>
<feature type="compositionally biased region" description="Basic and acidic residues" evidence="12">
    <location>
        <begin position="35"/>
        <end position="44"/>
    </location>
</feature>
<feature type="DNA-binding region" description="Homeobox" evidence="9">
    <location>
        <begin position="191"/>
        <end position="238"/>
    </location>
</feature>
<evidence type="ECO:0000313" key="15">
    <source>
        <dbReference type="EMBL" id="GAV03742.1"/>
    </source>
</evidence>
<dbReference type="Pfam" id="PF00412">
    <property type="entry name" value="LIM"/>
    <property type="match status" value="2"/>
</dbReference>
<keyword evidence="4 10" id="KW-0862">Zinc</keyword>
<evidence type="ECO:0000256" key="2">
    <source>
        <dbReference type="ARBA" id="ARBA00022723"/>
    </source>
</evidence>
<evidence type="ECO:0000256" key="4">
    <source>
        <dbReference type="ARBA" id="ARBA00022833"/>
    </source>
</evidence>
<dbReference type="GO" id="GO:0046872">
    <property type="term" value="F:metal ion binding"/>
    <property type="evidence" value="ECO:0007669"/>
    <property type="project" value="UniProtKB-KW"/>
</dbReference>
<evidence type="ECO:0000256" key="7">
    <source>
        <dbReference type="ARBA" id="ARBA00023155"/>
    </source>
</evidence>
<keyword evidence="3" id="KW-0677">Repeat</keyword>
<dbReference type="OrthoDB" id="10068367at2759"/>
<feature type="compositionally biased region" description="Polar residues" evidence="12">
    <location>
        <begin position="1"/>
        <end position="18"/>
    </location>
</feature>
<evidence type="ECO:0000259" key="14">
    <source>
        <dbReference type="PROSITE" id="PS50071"/>
    </source>
</evidence>
<dbReference type="SUPFAM" id="SSF46689">
    <property type="entry name" value="Homeodomain-like"/>
    <property type="match status" value="1"/>
</dbReference>
<evidence type="ECO:0000256" key="1">
    <source>
        <dbReference type="ARBA" id="ARBA00004123"/>
    </source>
</evidence>
<evidence type="ECO:0000256" key="5">
    <source>
        <dbReference type="ARBA" id="ARBA00023038"/>
    </source>
</evidence>
<dbReference type="PROSITE" id="PS00478">
    <property type="entry name" value="LIM_DOMAIN_1"/>
    <property type="match status" value="1"/>
</dbReference>
<dbReference type="PANTHER" id="PTHR24208:SF128">
    <property type="entry name" value="LIM3, ISOFORM G"/>
    <property type="match status" value="1"/>
</dbReference>
<dbReference type="AlphaFoldDB" id="A0A1D1VQ98"/>
<dbReference type="Gene3D" id="1.10.10.60">
    <property type="entry name" value="Homeodomain-like"/>
    <property type="match status" value="1"/>
</dbReference>
<dbReference type="PROSITE" id="PS50023">
    <property type="entry name" value="LIM_DOMAIN_2"/>
    <property type="match status" value="2"/>
</dbReference>
<evidence type="ECO:0000256" key="6">
    <source>
        <dbReference type="ARBA" id="ARBA00023125"/>
    </source>
</evidence>
<keyword evidence="8 9" id="KW-0539">Nucleus</keyword>
<dbReference type="STRING" id="947166.A0A1D1VQ98"/>
<organism evidence="15 16">
    <name type="scientific">Ramazzottius varieornatus</name>
    <name type="common">Water bear</name>
    <name type="synonym">Tardigrade</name>
    <dbReference type="NCBI Taxonomy" id="947166"/>
    <lineage>
        <taxon>Eukaryota</taxon>
        <taxon>Metazoa</taxon>
        <taxon>Ecdysozoa</taxon>
        <taxon>Tardigrada</taxon>
        <taxon>Eutardigrada</taxon>
        <taxon>Parachela</taxon>
        <taxon>Hypsibioidea</taxon>
        <taxon>Ramazzottiidae</taxon>
        <taxon>Ramazzottius</taxon>
    </lineage>
</organism>
<dbReference type="InterPro" id="IPR009057">
    <property type="entry name" value="Homeodomain-like_sf"/>
</dbReference>
<dbReference type="GO" id="GO:0000981">
    <property type="term" value="F:DNA-binding transcription factor activity, RNA polymerase II-specific"/>
    <property type="evidence" value="ECO:0007669"/>
    <property type="project" value="TreeGrafter"/>
</dbReference>
<feature type="region of interest" description="Disordered" evidence="12">
    <location>
        <begin position="1"/>
        <end position="44"/>
    </location>
</feature>
<keyword evidence="16" id="KW-1185">Reference proteome</keyword>
<dbReference type="Proteomes" id="UP000186922">
    <property type="component" value="Unassembled WGS sequence"/>
</dbReference>
<protein>
    <submittedName>
        <fullName evidence="15">Uncharacterized protein</fullName>
    </submittedName>
</protein>
<dbReference type="Pfam" id="PF00046">
    <property type="entry name" value="Homeodomain"/>
    <property type="match status" value="1"/>
</dbReference>
<dbReference type="Gene3D" id="2.10.110.10">
    <property type="entry name" value="Cysteine Rich Protein"/>
    <property type="match status" value="2"/>
</dbReference>
<feature type="domain" description="Homeobox" evidence="14">
    <location>
        <begin position="189"/>
        <end position="237"/>
    </location>
</feature>
<evidence type="ECO:0000256" key="3">
    <source>
        <dbReference type="ARBA" id="ARBA00022737"/>
    </source>
</evidence>
<dbReference type="SUPFAM" id="SSF57716">
    <property type="entry name" value="Glucocorticoid receptor-like (DNA-binding domain)"/>
    <property type="match status" value="1"/>
</dbReference>
<keyword evidence="7 9" id="KW-0371">Homeobox</keyword>
<dbReference type="PROSITE" id="PS50071">
    <property type="entry name" value="HOMEOBOX_2"/>
    <property type="match status" value="1"/>
</dbReference>
<gene>
    <name evidence="15" type="primary">RvY_14125</name>
    <name evidence="15" type="synonym">RvY_14125.1</name>
    <name evidence="15" type="ORF">RvY_14125-1</name>
</gene>
<keyword evidence="2 10" id="KW-0479">Metal-binding</keyword>
<evidence type="ECO:0000256" key="10">
    <source>
        <dbReference type="PROSITE-ProRule" id="PRU00125"/>
    </source>
</evidence>
<dbReference type="InterPro" id="IPR001781">
    <property type="entry name" value="Znf_LIM"/>
</dbReference>
<dbReference type="GO" id="GO:0005634">
    <property type="term" value="C:nucleus"/>
    <property type="evidence" value="ECO:0007669"/>
    <property type="project" value="UniProtKB-SubCell"/>
</dbReference>
<dbReference type="SMART" id="SM00132">
    <property type="entry name" value="LIM"/>
    <property type="match status" value="2"/>
</dbReference>
<dbReference type="GO" id="GO:0030182">
    <property type="term" value="P:neuron differentiation"/>
    <property type="evidence" value="ECO:0007669"/>
    <property type="project" value="TreeGrafter"/>
</dbReference>
<proteinExistence type="predicted"/>
<dbReference type="EMBL" id="BDGG01000010">
    <property type="protein sequence ID" value="GAV03742.1"/>
    <property type="molecule type" value="Genomic_DNA"/>
</dbReference>
<dbReference type="GO" id="GO:0000977">
    <property type="term" value="F:RNA polymerase II transcription regulatory region sequence-specific DNA binding"/>
    <property type="evidence" value="ECO:0007669"/>
    <property type="project" value="TreeGrafter"/>
</dbReference>
<evidence type="ECO:0000256" key="9">
    <source>
        <dbReference type="PROSITE-ProRule" id="PRU00108"/>
    </source>
</evidence>
<accession>A0A1D1VQ98</accession>